<dbReference type="EMBL" id="UOFL01000262">
    <property type="protein sequence ID" value="VAW83088.1"/>
    <property type="molecule type" value="Genomic_DNA"/>
</dbReference>
<dbReference type="PANTHER" id="PTHR24198:SF165">
    <property type="entry name" value="ANKYRIN REPEAT-CONTAINING PROTEIN-RELATED"/>
    <property type="match status" value="1"/>
</dbReference>
<evidence type="ECO:0000313" key="3">
    <source>
        <dbReference type="EMBL" id="VAW83088.1"/>
    </source>
</evidence>
<dbReference type="Pfam" id="PF12796">
    <property type="entry name" value="Ank_2"/>
    <property type="match status" value="1"/>
</dbReference>
<dbReference type="InterPro" id="IPR002110">
    <property type="entry name" value="Ankyrin_rpt"/>
</dbReference>
<organism evidence="3">
    <name type="scientific">hydrothermal vent metagenome</name>
    <dbReference type="NCBI Taxonomy" id="652676"/>
    <lineage>
        <taxon>unclassified sequences</taxon>
        <taxon>metagenomes</taxon>
        <taxon>ecological metagenomes</taxon>
    </lineage>
</organism>
<reference evidence="3" key="1">
    <citation type="submission" date="2018-06" db="EMBL/GenBank/DDBJ databases">
        <authorList>
            <person name="Zhirakovskaya E."/>
        </authorList>
    </citation>
    <scope>NUCLEOTIDE SEQUENCE</scope>
</reference>
<dbReference type="SMART" id="SM00248">
    <property type="entry name" value="ANK"/>
    <property type="match status" value="3"/>
</dbReference>
<dbReference type="Gene3D" id="1.25.40.20">
    <property type="entry name" value="Ankyrin repeat-containing domain"/>
    <property type="match status" value="1"/>
</dbReference>
<proteinExistence type="predicted"/>
<evidence type="ECO:0000256" key="1">
    <source>
        <dbReference type="ARBA" id="ARBA00022737"/>
    </source>
</evidence>
<dbReference type="PANTHER" id="PTHR24198">
    <property type="entry name" value="ANKYRIN REPEAT AND PROTEIN KINASE DOMAIN-CONTAINING PROTEIN"/>
    <property type="match status" value="1"/>
</dbReference>
<dbReference type="PROSITE" id="PS50088">
    <property type="entry name" value="ANK_REPEAT"/>
    <property type="match status" value="1"/>
</dbReference>
<keyword evidence="1" id="KW-0677">Repeat</keyword>
<dbReference type="SUPFAM" id="SSF48403">
    <property type="entry name" value="Ankyrin repeat"/>
    <property type="match status" value="1"/>
</dbReference>
<name>A0A3B0YQE8_9ZZZZ</name>
<sequence length="162" mass="18279">MSREMLKAIMIDDYTKFDKLIQSKIDINELTEQEKWNYLHKAFLLVGKAPTSKMIRHLISCGIDVNAVDFYGNTPLHYAVRLKDTSLINVLLDVNVNVNHINKNGVSPLRESLASKPFNYESIELLIEFGADVEQKIRGGISIKCLAKIIAGEDEALMELLS</sequence>
<protein>
    <submittedName>
        <fullName evidence="3">Uncharacterized protein</fullName>
    </submittedName>
</protein>
<dbReference type="InterPro" id="IPR036770">
    <property type="entry name" value="Ankyrin_rpt-contain_sf"/>
</dbReference>
<evidence type="ECO:0000256" key="2">
    <source>
        <dbReference type="ARBA" id="ARBA00023043"/>
    </source>
</evidence>
<keyword evidence="2" id="KW-0040">ANK repeat</keyword>
<dbReference type="AlphaFoldDB" id="A0A3B0YQE8"/>
<accession>A0A3B0YQE8</accession>
<dbReference type="PROSITE" id="PS50297">
    <property type="entry name" value="ANK_REP_REGION"/>
    <property type="match status" value="1"/>
</dbReference>
<dbReference type="PRINTS" id="PR01415">
    <property type="entry name" value="ANKYRIN"/>
</dbReference>
<gene>
    <name evidence="3" type="ORF">MNBD_GAMMA12-2298</name>
</gene>